<dbReference type="PRINTS" id="PR00705">
    <property type="entry name" value="PAPAIN"/>
</dbReference>
<dbReference type="InterPro" id="IPR025660">
    <property type="entry name" value="Pept_his_AS"/>
</dbReference>
<reference evidence="8" key="1">
    <citation type="journal article" date="2020" name="bioRxiv">
        <title>Comparative genomics of Chlamydomonas.</title>
        <authorList>
            <person name="Craig R.J."/>
            <person name="Hasan A.R."/>
            <person name="Ness R.W."/>
            <person name="Keightley P.D."/>
        </authorList>
    </citation>
    <scope>NUCLEOTIDE SEQUENCE</scope>
    <source>
        <strain evidence="8">CCAP 11/173</strain>
    </source>
</reference>
<feature type="domain" description="Cathepsin propeptide inhibitor" evidence="7">
    <location>
        <begin position="83"/>
        <end position="144"/>
    </location>
</feature>
<dbReference type="Pfam" id="PF08246">
    <property type="entry name" value="Inhibitor_I29"/>
    <property type="match status" value="2"/>
</dbReference>
<dbReference type="SUPFAM" id="SSF54001">
    <property type="entry name" value="Cysteine proteinases"/>
    <property type="match status" value="2"/>
</dbReference>
<dbReference type="EMBL" id="JAEHOD010000042">
    <property type="protein sequence ID" value="KAG2438900.1"/>
    <property type="molecule type" value="Genomic_DNA"/>
</dbReference>
<dbReference type="Gene3D" id="3.90.70.10">
    <property type="entry name" value="Cysteine proteinases"/>
    <property type="match status" value="2"/>
</dbReference>
<evidence type="ECO:0000256" key="3">
    <source>
        <dbReference type="SAM" id="MobiDB-lite"/>
    </source>
</evidence>
<dbReference type="PROSITE" id="PS00139">
    <property type="entry name" value="THIOL_PROTEASE_CYS"/>
    <property type="match status" value="2"/>
</dbReference>
<name>A0A835THM9_9CHLO</name>
<dbReference type="OrthoDB" id="542022at2759"/>
<evidence type="ECO:0000313" key="8">
    <source>
        <dbReference type="EMBL" id="KAG2438900.1"/>
    </source>
</evidence>
<feature type="chain" id="PRO_5032423417" evidence="5">
    <location>
        <begin position="28"/>
        <end position="957"/>
    </location>
</feature>
<dbReference type="InterPro" id="IPR000668">
    <property type="entry name" value="Peptidase_C1A_C"/>
</dbReference>
<dbReference type="InterPro" id="IPR039417">
    <property type="entry name" value="Peptidase_C1A_papain-like"/>
</dbReference>
<feature type="domain" description="Peptidase C1A papain C-terminal" evidence="6">
    <location>
        <begin position="615"/>
        <end position="855"/>
    </location>
</feature>
<keyword evidence="9" id="KW-1185">Reference proteome</keyword>
<dbReference type="PROSITE" id="PS00640">
    <property type="entry name" value="THIOL_PROTEASE_ASN"/>
    <property type="match status" value="2"/>
</dbReference>
<keyword evidence="5" id="KW-0732">Signal</keyword>
<evidence type="ECO:0000256" key="5">
    <source>
        <dbReference type="SAM" id="SignalP"/>
    </source>
</evidence>
<dbReference type="SMART" id="SM00848">
    <property type="entry name" value="Inhibitor_I29"/>
    <property type="match status" value="2"/>
</dbReference>
<feature type="compositionally biased region" description="Pro residues" evidence="3">
    <location>
        <begin position="900"/>
        <end position="926"/>
    </location>
</feature>
<dbReference type="Pfam" id="PF00112">
    <property type="entry name" value="Peptidase_C1"/>
    <property type="match status" value="2"/>
</dbReference>
<keyword evidence="4" id="KW-0472">Membrane</keyword>
<accession>A0A835THM9</accession>
<dbReference type="CDD" id="cd02248">
    <property type="entry name" value="Peptidase_C1A"/>
    <property type="match status" value="2"/>
</dbReference>
<evidence type="ECO:0000256" key="1">
    <source>
        <dbReference type="ARBA" id="ARBA00008455"/>
    </source>
</evidence>
<keyword evidence="2" id="KW-1015">Disulfide bond</keyword>
<dbReference type="InterPro" id="IPR038765">
    <property type="entry name" value="Papain-like_cys_pep_sf"/>
</dbReference>
<evidence type="ECO:0000256" key="2">
    <source>
        <dbReference type="ARBA" id="ARBA00023157"/>
    </source>
</evidence>
<proteinExistence type="inferred from homology"/>
<gene>
    <name evidence="8" type="ORF">HYH02_010695</name>
</gene>
<feature type="region of interest" description="Disordered" evidence="3">
    <location>
        <begin position="900"/>
        <end position="930"/>
    </location>
</feature>
<evidence type="ECO:0000313" key="9">
    <source>
        <dbReference type="Proteomes" id="UP000613740"/>
    </source>
</evidence>
<keyword evidence="4" id="KW-1133">Transmembrane helix</keyword>
<dbReference type="Proteomes" id="UP000613740">
    <property type="component" value="Unassembled WGS sequence"/>
</dbReference>
<evidence type="ECO:0000256" key="4">
    <source>
        <dbReference type="SAM" id="Phobius"/>
    </source>
</evidence>
<dbReference type="InterPro" id="IPR000169">
    <property type="entry name" value="Pept_cys_AS"/>
</dbReference>
<dbReference type="SMART" id="SM00645">
    <property type="entry name" value="Pept_C1"/>
    <property type="match status" value="2"/>
</dbReference>
<protein>
    <submittedName>
        <fullName evidence="8">Uncharacterized protein</fullName>
    </submittedName>
</protein>
<feature type="compositionally biased region" description="Pro residues" evidence="3">
    <location>
        <begin position="467"/>
        <end position="490"/>
    </location>
</feature>
<sequence length="957" mass="100308">MAGTRATASSGLLLAASVLALALCAHGQVTGPLATSPVGGRDPRLAKSMTLSTAGIKADIVDLKANATAEAAAAAAKNATDAWKDFKTKWRRSYTDAAEEARRYELFKANLKFVHEYNQNASRRGAYAEFMRLGPLADATVAEYGRLRGLKNGTNSTLAGAVLVTPGNGTGNASSIVALNATVNWVAAGKVTPIKNQYQCGACWAFAATEVTESMLAIQTGVNVQLSPQQVMDCTPSVLKGNGSANSDACDGTVYPFAGLIFPYARDGLMAAEAYPYVAQQGTCRNPVSSVINMTTAGLLPSLNETAMMQALQQGPILIGIAASSPAFQHYGGGIFSNFDGCSTCWDASQGAYVQGSCQVDHAVVLVGYDLNEGYWIMRNSWGPDWGIGGYMLLAMGNNSGANPHGICRMLTQNPVAATVPNSPVAAGGAVGSVPAFYQTPFTSESAINAEFFNNTPLQFVSLPPAPAVPVSSPSPPPSPPRPPPAPPSPGAAHGVRAPLWRVAGAAVVGWAVLVLAKNATDAWKDFKTKWRRNYTDAAEEARRYELFKANLKFVHEYNQNASRRGAYAEFMRLGHASNDEYGRLRGLKNGTGTLNTTAVFAASNPATITNVAALNTTVNWVAAGKVTPVKNQYQCGACWAFAATEVTESMLAIQTGVNVQLSPQQVMDCTPYEMKGNGSVNSDACAGTVYPFAGLIFPYAREGLMSADAYPYIAQPGTCRDPVSSRINMTAAGLLPSLNETAMMQALQQGPILIGVAASSPAFQHYGGGIFSNFDGCSTCWDATRGAYVQGSCQVDHAVVLVGYDLNERYWILRNSWGPDWGIGGYMLLAMGNNSGANPHGICRMLTQNPVAATVPNSPVAAGGAVGSVPAFYQTPFNPEPAINAAYFNNTPLQFVSLPPAPATPASSPSPPPSPPRPPPAPPSPGAAHGVRAPLWRVAGAAVVGWAMLALVLVLA</sequence>
<dbReference type="PANTHER" id="PTHR12411">
    <property type="entry name" value="CYSTEINE PROTEASE FAMILY C1-RELATED"/>
    <property type="match status" value="1"/>
</dbReference>
<dbReference type="AlphaFoldDB" id="A0A835THM9"/>
<keyword evidence="4" id="KW-0812">Transmembrane</keyword>
<feature type="transmembrane region" description="Helical" evidence="4">
    <location>
        <begin position="936"/>
        <end position="956"/>
    </location>
</feature>
<evidence type="ECO:0000259" key="7">
    <source>
        <dbReference type="SMART" id="SM00848"/>
    </source>
</evidence>
<dbReference type="GO" id="GO:0006508">
    <property type="term" value="P:proteolysis"/>
    <property type="evidence" value="ECO:0007669"/>
    <property type="project" value="InterPro"/>
</dbReference>
<dbReference type="InterPro" id="IPR025661">
    <property type="entry name" value="Pept_asp_AS"/>
</dbReference>
<dbReference type="InterPro" id="IPR013201">
    <property type="entry name" value="Prot_inhib_I29"/>
</dbReference>
<dbReference type="PROSITE" id="PS00639">
    <property type="entry name" value="THIOL_PROTEASE_HIS"/>
    <property type="match status" value="2"/>
</dbReference>
<feature type="signal peptide" evidence="5">
    <location>
        <begin position="1"/>
        <end position="27"/>
    </location>
</feature>
<comment type="caution">
    <text evidence="8">The sequence shown here is derived from an EMBL/GenBank/DDBJ whole genome shotgun (WGS) entry which is preliminary data.</text>
</comment>
<feature type="region of interest" description="Disordered" evidence="3">
    <location>
        <begin position="467"/>
        <end position="494"/>
    </location>
</feature>
<comment type="similarity">
    <text evidence="1">Belongs to the peptidase C1 family.</text>
</comment>
<organism evidence="8 9">
    <name type="scientific">Chlamydomonas schloesseri</name>
    <dbReference type="NCBI Taxonomy" id="2026947"/>
    <lineage>
        <taxon>Eukaryota</taxon>
        <taxon>Viridiplantae</taxon>
        <taxon>Chlorophyta</taxon>
        <taxon>core chlorophytes</taxon>
        <taxon>Chlorophyceae</taxon>
        <taxon>CS clade</taxon>
        <taxon>Chlamydomonadales</taxon>
        <taxon>Chlamydomonadaceae</taxon>
        <taxon>Chlamydomonas</taxon>
    </lineage>
</organism>
<dbReference type="InterPro" id="IPR013128">
    <property type="entry name" value="Peptidase_C1A"/>
</dbReference>
<feature type="domain" description="Cathepsin propeptide inhibitor" evidence="7">
    <location>
        <begin position="524"/>
        <end position="582"/>
    </location>
</feature>
<dbReference type="GO" id="GO:0008234">
    <property type="term" value="F:cysteine-type peptidase activity"/>
    <property type="evidence" value="ECO:0007669"/>
    <property type="project" value="InterPro"/>
</dbReference>
<feature type="domain" description="Peptidase C1A papain C-terminal" evidence="6">
    <location>
        <begin position="179"/>
        <end position="419"/>
    </location>
</feature>
<evidence type="ECO:0000259" key="6">
    <source>
        <dbReference type="SMART" id="SM00645"/>
    </source>
</evidence>